<protein>
    <recommendedName>
        <fullName evidence="7">Iron dicitrate transporter FecR</fullName>
    </recommendedName>
</protein>
<dbReference type="OrthoDB" id="1099963at2"/>
<feature type="compositionally biased region" description="Polar residues" evidence="1">
    <location>
        <begin position="282"/>
        <end position="291"/>
    </location>
</feature>
<feature type="domain" description="Protein FecR C-terminal" evidence="4">
    <location>
        <begin position="313"/>
        <end position="379"/>
    </location>
</feature>
<dbReference type="Gene3D" id="3.55.50.30">
    <property type="match status" value="1"/>
</dbReference>
<dbReference type="AlphaFoldDB" id="A0A512RNI7"/>
<dbReference type="EMBL" id="BKAU01000004">
    <property type="protein sequence ID" value="GEP97251.1"/>
    <property type="molecule type" value="Genomic_DNA"/>
</dbReference>
<feature type="transmembrane region" description="Helical" evidence="2">
    <location>
        <begin position="80"/>
        <end position="100"/>
    </location>
</feature>
<dbReference type="GO" id="GO:0016989">
    <property type="term" value="F:sigma factor antagonist activity"/>
    <property type="evidence" value="ECO:0007669"/>
    <property type="project" value="TreeGrafter"/>
</dbReference>
<dbReference type="PIRSF" id="PIRSF018266">
    <property type="entry name" value="FecR"/>
    <property type="match status" value="1"/>
</dbReference>
<keyword evidence="2" id="KW-0812">Transmembrane</keyword>
<evidence type="ECO:0000313" key="6">
    <source>
        <dbReference type="Proteomes" id="UP000321436"/>
    </source>
</evidence>
<dbReference type="RefSeq" id="WP_146864642.1">
    <property type="nucleotide sequence ID" value="NZ_BKAU01000004.1"/>
</dbReference>
<evidence type="ECO:0000256" key="1">
    <source>
        <dbReference type="SAM" id="MobiDB-lite"/>
    </source>
</evidence>
<dbReference type="Gene3D" id="2.60.120.1440">
    <property type="match status" value="1"/>
</dbReference>
<evidence type="ECO:0000259" key="4">
    <source>
        <dbReference type="Pfam" id="PF16344"/>
    </source>
</evidence>
<dbReference type="FunFam" id="2.60.120.1440:FF:000001">
    <property type="entry name" value="Putative anti-sigma factor"/>
    <property type="match status" value="1"/>
</dbReference>
<evidence type="ECO:0000259" key="3">
    <source>
        <dbReference type="Pfam" id="PF04773"/>
    </source>
</evidence>
<evidence type="ECO:0008006" key="7">
    <source>
        <dbReference type="Google" id="ProtNLM"/>
    </source>
</evidence>
<keyword evidence="2" id="KW-1133">Transmembrane helix</keyword>
<feature type="region of interest" description="Disordered" evidence="1">
    <location>
        <begin position="282"/>
        <end position="301"/>
    </location>
</feature>
<keyword evidence="6" id="KW-1185">Reference proteome</keyword>
<feature type="domain" description="FecR protein" evidence="3">
    <location>
        <begin position="177"/>
        <end position="272"/>
    </location>
</feature>
<dbReference type="PANTHER" id="PTHR30273">
    <property type="entry name" value="PERIPLASMIC SIGNAL SENSOR AND SIGMA FACTOR ACTIVATOR FECR-RELATED"/>
    <property type="match status" value="1"/>
</dbReference>
<dbReference type="InterPro" id="IPR006860">
    <property type="entry name" value="FecR"/>
</dbReference>
<organism evidence="5 6">
    <name type="scientific">Chitinophaga cymbidii</name>
    <dbReference type="NCBI Taxonomy" id="1096750"/>
    <lineage>
        <taxon>Bacteria</taxon>
        <taxon>Pseudomonadati</taxon>
        <taxon>Bacteroidota</taxon>
        <taxon>Chitinophagia</taxon>
        <taxon>Chitinophagales</taxon>
        <taxon>Chitinophagaceae</taxon>
        <taxon>Chitinophaga</taxon>
    </lineage>
</organism>
<dbReference type="Pfam" id="PF04773">
    <property type="entry name" value="FecR"/>
    <property type="match status" value="1"/>
</dbReference>
<evidence type="ECO:0000313" key="5">
    <source>
        <dbReference type="EMBL" id="GEP97251.1"/>
    </source>
</evidence>
<dbReference type="PANTHER" id="PTHR30273:SF2">
    <property type="entry name" value="PROTEIN FECR"/>
    <property type="match status" value="1"/>
</dbReference>
<dbReference type="Proteomes" id="UP000321436">
    <property type="component" value="Unassembled WGS sequence"/>
</dbReference>
<dbReference type="Pfam" id="PF16344">
    <property type="entry name" value="FecR_C"/>
    <property type="match status" value="1"/>
</dbReference>
<keyword evidence="2" id="KW-0472">Membrane</keyword>
<evidence type="ECO:0000256" key="2">
    <source>
        <dbReference type="SAM" id="Phobius"/>
    </source>
</evidence>
<name>A0A512RNI7_9BACT</name>
<accession>A0A512RNI7</accession>
<sequence length="384" mass="42883">MPDQHLDKRLQELEEKWLNNTITPEEAREYAEWYNRHQDDPVYVPSSLAKNEAEHEQRMLQQVRRRVGLEPAVINIRRRVVRWTAAAAVLALIAAGAYLLRPVPSPPVIVEKQPLLNDKEPGRQGAVLTLSDGREVVLDSLGDGQVATQGGTRVLMQGGNLAYTAAAAATSMTAYNTITTPTARTFQLALPDGTKVWLNAASTLRFPVAFTGKERKVEVTGEAYFEVAHDASRPFIVKADDADVRVLGTHFNIMAYRDEKEIKTTLLEGAVRFSRSSKSVLLKPGQQSAAGSNGPGRPENVETDEVVAWKNGYFDFRSASLEVIMRQVARWYDVEVVYEGKDHKEMFFAEIPRNSRMSDVLKALELTGKVRFRLQGAVLTVQYL</sequence>
<proteinExistence type="predicted"/>
<reference evidence="5 6" key="1">
    <citation type="submission" date="2019-07" db="EMBL/GenBank/DDBJ databases">
        <title>Whole genome shotgun sequence of Chitinophaga cymbidii NBRC 109752.</title>
        <authorList>
            <person name="Hosoyama A."/>
            <person name="Uohara A."/>
            <person name="Ohji S."/>
            <person name="Ichikawa N."/>
        </authorList>
    </citation>
    <scope>NUCLEOTIDE SEQUENCE [LARGE SCALE GENOMIC DNA]</scope>
    <source>
        <strain evidence="5 6">NBRC 109752</strain>
    </source>
</reference>
<gene>
    <name evidence="5" type="ORF">CCY01nite_35110</name>
</gene>
<dbReference type="InterPro" id="IPR012373">
    <property type="entry name" value="Ferrdict_sens_TM"/>
</dbReference>
<dbReference type="InterPro" id="IPR032508">
    <property type="entry name" value="FecR_C"/>
</dbReference>
<comment type="caution">
    <text evidence="5">The sequence shown here is derived from an EMBL/GenBank/DDBJ whole genome shotgun (WGS) entry which is preliminary data.</text>
</comment>